<keyword evidence="4" id="KW-1185">Reference proteome</keyword>
<feature type="compositionally biased region" description="Gly residues" evidence="1">
    <location>
        <begin position="92"/>
        <end position="106"/>
    </location>
</feature>
<evidence type="ECO:0000256" key="1">
    <source>
        <dbReference type="SAM" id="MobiDB-lite"/>
    </source>
</evidence>
<feature type="compositionally biased region" description="Basic and acidic residues" evidence="1">
    <location>
        <begin position="42"/>
        <end position="78"/>
    </location>
</feature>
<feature type="compositionally biased region" description="Gly residues" evidence="1">
    <location>
        <begin position="148"/>
        <end position="162"/>
    </location>
</feature>
<feature type="region of interest" description="Disordered" evidence="1">
    <location>
        <begin position="1"/>
        <end position="299"/>
    </location>
</feature>
<feature type="transmembrane region" description="Helical" evidence="2">
    <location>
        <begin position="382"/>
        <end position="408"/>
    </location>
</feature>
<gene>
    <name evidence="3" type="ORF">CLV72_103581</name>
</gene>
<evidence type="ECO:0008006" key="5">
    <source>
        <dbReference type="Google" id="ProtNLM"/>
    </source>
</evidence>
<organism evidence="3 4">
    <name type="scientific">Allonocardiopsis opalescens</name>
    <dbReference type="NCBI Taxonomy" id="1144618"/>
    <lineage>
        <taxon>Bacteria</taxon>
        <taxon>Bacillati</taxon>
        <taxon>Actinomycetota</taxon>
        <taxon>Actinomycetes</taxon>
        <taxon>Streptosporangiales</taxon>
        <taxon>Allonocardiopsis</taxon>
    </lineage>
</organism>
<dbReference type="Proteomes" id="UP000237846">
    <property type="component" value="Unassembled WGS sequence"/>
</dbReference>
<reference evidence="3 4" key="1">
    <citation type="submission" date="2018-03" db="EMBL/GenBank/DDBJ databases">
        <title>Genomic Encyclopedia of Archaeal and Bacterial Type Strains, Phase II (KMG-II): from individual species to whole genera.</title>
        <authorList>
            <person name="Goeker M."/>
        </authorList>
    </citation>
    <scope>NUCLEOTIDE SEQUENCE [LARGE SCALE GENOMIC DNA]</scope>
    <source>
        <strain evidence="3 4">DSM 45601</strain>
    </source>
</reference>
<comment type="caution">
    <text evidence="3">The sequence shown here is derived from an EMBL/GenBank/DDBJ whole genome shotgun (WGS) entry which is preliminary data.</text>
</comment>
<sequence>MAGGPEDERDVWARRAERSADDADAPLDFSVDPGPAVAGGSESERDDALFGEDERPEARRGKPDSEKTTTVIRRDEHGVPIVPAGSGDEPSDGGGEAAGAVPGRGGDSAVSDRTGGPGEAVPGHGDDSAVSGWADEPGGTVPERGGDRASGGRAGAAGGNVSGHGDDSATSGRADEPGGIASGHGYDSAPDGADVPAEPAPRDPLDPAWRPPREELAPDPGAESEHGAGGPADGGPRTPFGGSAEGRPIRAPRHGRHSAPQTPAEPIDPALWEERSVGRRARPSHGGVTRAAGSVSGSFEQLSRLERQDRELDYPGYSGVHQLPETAPLATWTLVLGILGLLPVPGLIAAVAALVVAGRARAQIDGSAGQLTGTGRVRAGRILGWVSIGLWALGLLVSVGLLALGLLAV</sequence>
<feature type="transmembrane region" description="Helical" evidence="2">
    <location>
        <begin position="332"/>
        <end position="357"/>
    </location>
</feature>
<proteinExistence type="predicted"/>
<keyword evidence="2" id="KW-1133">Transmembrane helix</keyword>
<evidence type="ECO:0000256" key="2">
    <source>
        <dbReference type="SAM" id="Phobius"/>
    </source>
</evidence>
<accession>A0A2T0Q7Y8</accession>
<name>A0A2T0Q7Y8_9ACTN</name>
<keyword evidence="2" id="KW-0472">Membrane</keyword>
<evidence type="ECO:0000313" key="4">
    <source>
        <dbReference type="Proteomes" id="UP000237846"/>
    </source>
</evidence>
<dbReference type="EMBL" id="PVZC01000003">
    <property type="protein sequence ID" value="PRX99970.1"/>
    <property type="molecule type" value="Genomic_DNA"/>
</dbReference>
<protein>
    <recommendedName>
        <fullName evidence="5">DUF4190 domain-containing protein</fullName>
    </recommendedName>
</protein>
<feature type="compositionally biased region" description="Basic and acidic residues" evidence="1">
    <location>
        <begin position="10"/>
        <end position="21"/>
    </location>
</feature>
<evidence type="ECO:0000313" key="3">
    <source>
        <dbReference type="EMBL" id="PRX99970.1"/>
    </source>
</evidence>
<dbReference type="AlphaFoldDB" id="A0A2T0Q7Y8"/>
<keyword evidence="2" id="KW-0812">Transmembrane</keyword>
<feature type="compositionally biased region" description="Basic and acidic residues" evidence="1">
    <location>
        <begin position="200"/>
        <end position="216"/>
    </location>
</feature>